<evidence type="ECO:0000256" key="1">
    <source>
        <dbReference type="ARBA" id="ARBA00001973"/>
    </source>
</evidence>
<feature type="compositionally biased region" description="Gly residues" evidence="12">
    <location>
        <begin position="118"/>
        <end position="131"/>
    </location>
</feature>
<dbReference type="PANTHER" id="PTHR21622">
    <property type="entry name" value="COILED-COIL-HELIX-COILED-COIL-HELIX DOMAIN CONTAINING 4"/>
    <property type="match status" value="1"/>
</dbReference>
<sequence>MFARLTRLPLRRSLHTSANAAQNSFRLGHVSRVALGASAAAAAYMTWNLTSEGNRIHLDNVTSPTGTKLAKKPAPSSTSPPPTPETQPTPTEFLEPTSSLEPSEPSAETPKEPTEGDGASGSSGGGGGGGAYNPETGEINWDCPCLGGMAHGPCGEQFKEAFSCFIFSEDEPKGINCVDAFKRMQDCFREHPEHYADEIMDDDDDDDDVKPISASGEPAGASAEDLTEIPEGATTSAPVPTAQPTEPDSSTPVPE</sequence>
<organism evidence="13 14">
    <name type="scientific">Coprinopsis marcescibilis</name>
    <name type="common">Agaric fungus</name>
    <name type="synonym">Psathyrella marcescibilis</name>
    <dbReference type="NCBI Taxonomy" id="230819"/>
    <lineage>
        <taxon>Eukaryota</taxon>
        <taxon>Fungi</taxon>
        <taxon>Dikarya</taxon>
        <taxon>Basidiomycota</taxon>
        <taxon>Agaricomycotina</taxon>
        <taxon>Agaricomycetes</taxon>
        <taxon>Agaricomycetidae</taxon>
        <taxon>Agaricales</taxon>
        <taxon>Agaricineae</taxon>
        <taxon>Psathyrellaceae</taxon>
        <taxon>Coprinopsis</taxon>
    </lineage>
</organism>
<comment type="cofactor">
    <cofactor evidence="1">
        <name>Cu(2+)</name>
        <dbReference type="ChEBI" id="CHEBI:29036"/>
    </cofactor>
</comment>
<dbReference type="GO" id="GO:0005743">
    <property type="term" value="C:mitochondrial inner membrane"/>
    <property type="evidence" value="ECO:0007669"/>
    <property type="project" value="UniProtKB-SubCell"/>
</dbReference>
<dbReference type="GO" id="GO:0005758">
    <property type="term" value="C:mitochondrial intermembrane space"/>
    <property type="evidence" value="ECO:0007669"/>
    <property type="project" value="TreeGrafter"/>
</dbReference>
<keyword evidence="10" id="KW-0676">Redox-active center</keyword>
<dbReference type="InterPro" id="IPR039289">
    <property type="entry name" value="CHCHD4"/>
</dbReference>
<evidence type="ECO:0000256" key="3">
    <source>
        <dbReference type="ARBA" id="ARBA00013714"/>
    </source>
</evidence>
<evidence type="ECO:0000256" key="4">
    <source>
        <dbReference type="ARBA" id="ARBA00022448"/>
    </source>
</evidence>
<dbReference type="PROSITE" id="PS51808">
    <property type="entry name" value="CHCH"/>
    <property type="match status" value="1"/>
</dbReference>
<name>A0A5C3KKN5_COPMA</name>
<feature type="compositionally biased region" description="Pro residues" evidence="12">
    <location>
        <begin position="78"/>
        <end position="87"/>
    </location>
</feature>
<keyword evidence="7" id="KW-0811">Translocation</keyword>
<feature type="compositionally biased region" description="Acidic residues" evidence="12">
    <location>
        <begin position="198"/>
        <end position="208"/>
    </location>
</feature>
<evidence type="ECO:0000256" key="10">
    <source>
        <dbReference type="ARBA" id="ARBA00023284"/>
    </source>
</evidence>
<comment type="subcellular location">
    <subcellularLocation>
        <location evidence="2">Mitochondrion inner membrane</location>
        <topology evidence="2">Single-pass type II membrane protein</topology>
        <orientation evidence="2">Intermembrane side</orientation>
    </subcellularLocation>
</comment>
<accession>A0A5C3KKN5</accession>
<dbReference type="OrthoDB" id="7481291at2759"/>
<keyword evidence="14" id="KW-1185">Reference proteome</keyword>
<keyword evidence="5" id="KW-0653">Protein transport</keyword>
<dbReference type="AlphaFoldDB" id="A0A5C3KKN5"/>
<keyword evidence="8" id="KW-0496">Mitochondrion</keyword>
<protein>
    <recommendedName>
        <fullName evidence="3">Mitochondrial intermembrane space import and assembly protein 40</fullName>
    </recommendedName>
    <alternativeName>
        <fullName evidence="11">Mitochondrial import inner membrane translocase TIM40</fullName>
    </alternativeName>
</protein>
<dbReference type="Gene3D" id="1.10.287.2900">
    <property type="match status" value="1"/>
</dbReference>
<evidence type="ECO:0000256" key="6">
    <source>
        <dbReference type="ARBA" id="ARBA00023002"/>
    </source>
</evidence>
<evidence type="ECO:0000256" key="12">
    <source>
        <dbReference type="SAM" id="MobiDB-lite"/>
    </source>
</evidence>
<reference evidence="13 14" key="1">
    <citation type="journal article" date="2019" name="Nat. Ecol. Evol.">
        <title>Megaphylogeny resolves global patterns of mushroom evolution.</title>
        <authorList>
            <person name="Varga T."/>
            <person name="Krizsan K."/>
            <person name="Foldi C."/>
            <person name="Dima B."/>
            <person name="Sanchez-Garcia M."/>
            <person name="Sanchez-Ramirez S."/>
            <person name="Szollosi G.J."/>
            <person name="Szarkandi J.G."/>
            <person name="Papp V."/>
            <person name="Albert L."/>
            <person name="Andreopoulos W."/>
            <person name="Angelini C."/>
            <person name="Antonin V."/>
            <person name="Barry K.W."/>
            <person name="Bougher N.L."/>
            <person name="Buchanan P."/>
            <person name="Buyck B."/>
            <person name="Bense V."/>
            <person name="Catcheside P."/>
            <person name="Chovatia M."/>
            <person name="Cooper J."/>
            <person name="Damon W."/>
            <person name="Desjardin D."/>
            <person name="Finy P."/>
            <person name="Geml J."/>
            <person name="Haridas S."/>
            <person name="Hughes K."/>
            <person name="Justo A."/>
            <person name="Karasinski D."/>
            <person name="Kautmanova I."/>
            <person name="Kiss B."/>
            <person name="Kocsube S."/>
            <person name="Kotiranta H."/>
            <person name="LaButti K.M."/>
            <person name="Lechner B.E."/>
            <person name="Liimatainen K."/>
            <person name="Lipzen A."/>
            <person name="Lukacs Z."/>
            <person name="Mihaltcheva S."/>
            <person name="Morgado L.N."/>
            <person name="Niskanen T."/>
            <person name="Noordeloos M.E."/>
            <person name="Ohm R.A."/>
            <person name="Ortiz-Santana B."/>
            <person name="Ovrebo C."/>
            <person name="Racz N."/>
            <person name="Riley R."/>
            <person name="Savchenko A."/>
            <person name="Shiryaev A."/>
            <person name="Soop K."/>
            <person name="Spirin V."/>
            <person name="Szebenyi C."/>
            <person name="Tomsovsky M."/>
            <person name="Tulloss R.E."/>
            <person name="Uehling J."/>
            <person name="Grigoriev I.V."/>
            <person name="Vagvolgyi C."/>
            <person name="Papp T."/>
            <person name="Martin F.M."/>
            <person name="Miettinen O."/>
            <person name="Hibbett D.S."/>
            <person name="Nagy L.G."/>
        </authorList>
    </citation>
    <scope>NUCLEOTIDE SEQUENCE [LARGE SCALE GENOMIC DNA]</scope>
    <source>
        <strain evidence="13 14">CBS 121175</strain>
    </source>
</reference>
<evidence type="ECO:0000256" key="8">
    <source>
        <dbReference type="ARBA" id="ARBA00023128"/>
    </source>
</evidence>
<evidence type="ECO:0000256" key="7">
    <source>
        <dbReference type="ARBA" id="ARBA00023010"/>
    </source>
</evidence>
<feature type="compositionally biased region" description="Low complexity" evidence="12">
    <location>
        <begin position="88"/>
        <end position="108"/>
    </location>
</feature>
<dbReference type="STRING" id="230819.A0A5C3KKN5"/>
<proteinExistence type="predicted"/>
<dbReference type="GO" id="GO:0045041">
    <property type="term" value="P:protein import into mitochondrial intermembrane space"/>
    <property type="evidence" value="ECO:0007669"/>
    <property type="project" value="InterPro"/>
</dbReference>
<evidence type="ECO:0000313" key="13">
    <source>
        <dbReference type="EMBL" id="TFK20764.1"/>
    </source>
</evidence>
<evidence type="ECO:0000313" key="14">
    <source>
        <dbReference type="Proteomes" id="UP000307440"/>
    </source>
</evidence>
<feature type="region of interest" description="Disordered" evidence="12">
    <location>
        <begin position="56"/>
        <end position="133"/>
    </location>
</feature>
<feature type="compositionally biased region" description="Polar residues" evidence="12">
    <location>
        <begin position="233"/>
        <end position="255"/>
    </location>
</feature>
<feature type="compositionally biased region" description="Low complexity" evidence="12">
    <location>
        <begin position="213"/>
        <end position="224"/>
    </location>
</feature>
<dbReference type="PANTHER" id="PTHR21622:SF0">
    <property type="entry name" value="COILED-COIL-HELIX-COILED-COIL-HELIX DOMAIN CONTAINING 4"/>
    <property type="match status" value="1"/>
</dbReference>
<feature type="region of interest" description="Disordered" evidence="12">
    <location>
        <begin position="194"/>
        <end position="255"/>
    </location>
</feature>
<dbReference type="EMBL" id="ML210288">
    <property type="protein sequence ID" value="TFK20764.1"/>
    <property type="molecule type" value="Genomic_DNA"/>
</dbReference>
<gene>
    <name evidence="13" type="ORF">FA15DRAFT_624891</name>
</gene>
<evidence type="ECO:0000256" key="9">
    <source>
        <dbReference type="ARBA" id="ARBA00023157"/>
    </source>
</evidence>
<evidence type="ECO:0000256" key="2">
    <source>
        <dbReference type="ARBA" id="ARBA00004164"/>
    </source>
</evidence>
<keyword evidence="6" id="KW-0560">Oxidoreductase</keyword>
<keyword evidence="9" id="KW-1015">Disulfide bond</keyword>
<evidence type="ECO:0000256" key="5">
    <source>
        <dbReference type="ARBA" id="ARBA00022927"/>
    </source>
</evidence>
<dbReference type="GO" id="GO:0015035">
    <property type="term" value="F:protein-disulfide reductase activity"/>
    <property type="evidence" value="ECO:0007669"/>
    <property type="project" value="InterPro"/>
</dbReference>
<evidence type="ECO:0000256" key="11">
    <source>
        <dbReference type="ARBA" id="ARBA00033150"/>
    </source>
</evidence>
<dbReference type="Proteomes" id="UP000307440">
    <property type="component" value="Unassembled WGS sequence"/>
</dbReference>
<keyword evidence="4" id="KW-0813">Transport</keyword>